<dbReference type="KEGG" id="mfm:MfeM64YM_0292"/>
<sequence>MKKIKLLTILPTAAIALPFSVMSCDGGGQENNSSTTTKLDLSAELNSVVVEYDGNKSILKPSEVKVEKIRITGFGSEYEVEPNSINLVPHDDKGTLEVTFKLRQKNLVSNVQSKTVEIKNFLNSSGNVDKYKGYEHLVIENDIVKGAKSIPAGGILEIPDGVTSIAAAAFSFKAGNLNTVVGSSVTKNQITRVIIPDSVTTIGAAAFAENVNLESVVMSKKVNKISEALFEGCVRLKTINLPNEIDTIGNYAFLRCKALTKIDLPKNLTSLGSSIDLTAAKTFQGTSLTEITIPANVKMIPTSTFEGCESLSKVTLNSKLEKVSWAAFKGCTSLTEINLPENVKFIGKHAFLNCSNLAKVEMKNKVTEIKEGAFENVTALKNITLSTALTTLSKEAFKNSGITTIALPANLKAIEEGTFENCTALTKVTMGNNITAINSKAFYNCGVLNSINLSTSLVKIQNNAFENTTNLSVVTFPTTITLIDNGAFKNSGLVTLTVPGTLSNVEPESFMNCKKLTTVTFGTGWDNKDIKSKAFYGCDVLTTVTFASKVKNILKEAFFACPLLKEVSIHKGTDWKTGLMNKNKAFDETITTVKVIN</sequence>
<feature type="signal peptide" evidence="1">
    <location>
        <begin position="1"/>
        <end position="23"/>
    </location>
</feature>
<dbReference type="InterPro" id="IPR026906">
    <property type="entry name" value="LRR_5"/>
</dbReference>
<accession>A0AB32XBC1</accession>
<gene>
    <name evidence="2" type="primary">bspA</name>
    <name evidence="2" type="ordered locus">MfeM64YM_0292</name>
</gene>
<dbReference type="PANTHER" id="PTHR45661">
    <property type="entry name" value="SURFACE ANTIGEN"/>
    <property type="match status" value="1"/>
</dbReference>
<proteinExistence type="predicted"/>
<evidence type="ECO:0000313" key="3">
    <source>
        <dbReference type="Proteomes" id="UP000007473"/>
    </source>
</evidence>
<dbReference type="AlphaFoldDB" id="A0AB32XBC1"/>
<dbReference type="RefSeq" id="WP_013526773.1">
    <property type="nucleotide sequence ID" value="NC_014921.1"/>
</dbReference>
<dbReference type="Pfam" id="PF13306">
    <property type="entry name" value="LRR_5"/>
    <property type="match status" value="3"/>
</dbReference>
<protein>
    <submittedName>
        <fullName evidence="2">Surface antigen BspA-like protein</fullName>
    </submittedName>
</protein>
<dbReference type="EMBL" id="CP002458">
    <property type="protein sequence ID" value="ADV34296.1"/>
    <property type="molecule type" value="Genomic_DNA"/>
</dbReference>
<organism evidence="2 3">
    <name type="scientific">Mycoplasmopsis fermentans (strain M64)</name>
    <name type="common">Mycoplasma fermentans</name>
    <dbReference type="NCBI Taxonomy" id="943945"/>
    <lineage>
        <taxon>Bacteria</taxon>
        <taxon>Bacillati</taxon>
        <taxon>Mycoplasmatota</taxon>
        <taxon>Mycoplasmoidales</taxon>
        <taxon>Metamycoplasmataceae</taxon>
        <taxon>Mycoplasmopsis</taxon>
    </lineage>
</organism>
<evidence type="ECO:0000256" key="1">
    <source>
        <dbReference type="SAM" id="SignalP"/>
    </source>
</evidence>
<dbReference type="Proteomes" id="UP000007473">
    <property type="component" value="Chromosome"/>
</dbReference>
<keyword evidence="1" id="KW-0732">Signal</keyword>
<dbReference type="PROSITE" id="PS51257">
    <property type="entry name" value="PROKAR_LIPOPROTEIN"/>
    <property type="match status" value="1"/>
</dbReference>
<dbReference type="SUPFAM" id="SSF52058">
    <property type="entry name" value="L domain-like"/>
    <property type="match status" value="1"/>
</dbReference>
<dbReference type="PANTHER" id="PTHR45661:SF3">
    <property type="entry name" value="IG-LIKE DOMAIN-CONTAINING PROTEIN"/>
    <property type="match status" value="1"/>
</dbReference>
<evidence type="ECO:0000313" key="2">
    <source>
        <dbReference type="EMBL" id="ADV34296.1"/>
    </source>
</evidence>
<dbReference type="InterPro" id="IPR053139">
    <property type="entry name" value="Surface_bspA-like"/>
</dbReference>
<name>A0AB32XBC1_MYCFM</name>
<feature type="chain" id="PRO_5044311016" evidence="1">
    <location>
        <begin position="24"/>
        <end position="597"/>
    </location>
</feature>
<dbReference type="InterPro" id="IPR032675">
    <property type="entry name" value="LRR_dom_sf"/>
</dbReference>
<dbReference type="Gene3D" id="3.80.10.10">
    <property type="entry name" value="Ribonuclease Inhibitor"/>
    <property type="match status" value="3"/>
</dbReference>
<reference evidence="2 3" key="1">
    <citation type="journal article" date="2011" name="J. Bacteriol.">
        <title>Genome sequence of the repetitive-sequence-rich Mycoplasma fermentans strain M64.</title>
        <authorList>
            <person name="Shu H.W."/>
            <person name="Liu T.T."/>
            <person name="Chang H.Y."/>
            <person name="Liu Y.M."/>
            <person name="Wu K.M."/>
            <person name="Shu H.Y."/>
            <person name="Tsai S.F."/>
            <person name="Hsiao K.J."/>
            <person name="Hu W.S."/>
            <person name="Ng W.V."/>
        </authorList>
    </citation>
    <scope>NUCLEOTIDE SEQUENCE [LARGE SCALE GENOMIC DNA]</scope>
    <source>
        <strain evidence="2 3">M64</strain>
    </source>
</reference>